<feature type="domain" description="DC1" evidence="3">
    <location>
        <begin position="325"/>
        <end position="372"/>
    </location>
</feature>
<keyword evidence="6" id="KW-1185">Reference proteome</keyword>
<sequence>MALQWLILSYVVAAEVVIAVVLTLPYPMLVKKRVVSLVSLILQPAASIVAFAGFQLLDIYWKNEHRLSCSSEVCTATERDRYEKSIYKAQRNVVLCAGGILLYWCIYRICKYNKDLEILEETEKRYKDERYDPPLSVCFTCKDEHLEGSKYHYYCATCNLEFHRGCHRFPPEVIHPFHPSHPLTFVCTNPVFHISMLAPFWKDESMNSDASESDDDDVVSVSEENVGKCKCCWRPRNESYYHCFICNFSINALCTRYRPPLIISYLKSHQHTLTLFHTRLPLPCNACGVSLDDSTYKDFVYACLPCSYMVHRNCIYLPRVIKLTRHPHRLSFSSVLSSNDIPCGVCRQSVSVNHGQYSCNKGCPYAVHSKCATRDYVWDEKDLEGVPEEPVDVTEPFTRIDESTIRHFSHDHHLSLYCNDKSRDEEENKFCQGCILPIMVSEKFYGCVQQCDYILHEACACLPLIKNYPLHRHSLILRVPFPPEHHELWFEEYDEGMFQCSSCYQECCGFLYKCGEEGCKFQLDARCASLPDPFTHGSHGHPFFFSFTCGTCMVCKIFSFSYSMLECVKSKSLLCLKCATIPCVAHYIYDRHPLTLCYGEEDATNLTYWCEICESNIDATKWFYTCNCCGVTLHLRCLLGYTTGSSYTTLRREVGAQTQRNESKLGSILFREMVIIKFSRLQFAKCIQRNK</sequence>
<dbReference type="EMBL" id="OU466857">
    <property type="protein sequence ID" value="CAH2036112.1"/>
    <property type="molecule type" value="Genomic_DNA"/>
</dbReference>
<proteinExistence type="predicted"/>
<reference evidence="5 6" key="1">
    <citation type="submission" date="2022-03" db="EMBL/GenBank/DDBJ databases">
        <authorList>
            <person name="Nunn A."/>
            <person name="Chopra R."/>
            <person name="Nunn A."/>
            <person name="Contreras Garrido A."/>
        </authorList>
    </citation>
    <scope>NUCLEOTIDE SEQUENCE [LARGE SCALE GENOMIC DNA]</scope>
</reference>
<evidence type="ECO:0000313" key="6">
    <source>
        <dbReference type="Proteomes" id="UP000836841"/>
    </source>
</evidence>
<feature type="domain" description="DC1" evidence="3">
    <location>
        <begin position="589"/>
        <end position="637"/>
    </location>
</feature>
<dbReference type="Proteomes" id="UP000836841">
    <property type="component" value="Chromosome 1"/>
</dbReference>
<evidence type="ECO:0000259" key="4">
    <source>
        <dbReference type="Pfam" id="PF05529"/>
    </source>
</evidence>
<evidence type="ECO:0008006" key="7">
    <source>
        <dbReference type="Google" id="ProtNLM"/>
    </source>
</evidence>
<dbReference type="Pfam" id="PF05529">
    <property type="entry name" value="Bap31"/>
    <property type="match status" value="1"/>
</dbReference>
<dbReference type="InterPro" id="IPR040463">
    <property type="entry name" value="BAP29/BAP31_N"/>
</dbReference>
<dbReference type="PANTHER" id="PTHR32410:SF211">
    <property type="entry name" value="CYSTEINE_HISTIDINE-RICH C1 DOMAIN FAMILY PROTEIN"/>
    <property type="match status" value="1"/>
</dbReference>
<accession>A0AAU9RDF3</accession>
<keyword evidence="2" id="KW-1133">Transmembrane helix</keyword>
<dbReference type="Pfam" id="PF03107">
    <property type="entry name" value="C1_2"/>
    <property type="match status" value="4"/>
</dbReference>
<feature type="transmembrane region" description="Helical" evidence="2">
    <location>
        <begin position="7"/>
        <end position="28"/>
    </location>
</feature>
<feature type="domain" description="DC1" evidence="3">
    <location>
        <begin position="408"/>
        <end position="460"/>
    </location>
</feature>
<keyword evidence="1" id="KW-0677">Repeat</keyword>
<organism evidence="5 6">
    <name type="scientific">Thlaspi arvense</name>
    <name type="common">Field penny-cress</name>
    <dbReference type="NCBI Taxonomy" id="13288"/>
    <lineage>
        <taxon>Eukaryota</taxon>
        <taxon>Viridiplantae</taxon>
        <taxon>Streptophyta</taxon>
        <taxon>Embryophyta</taxon>
        <taxon>Tracheophyta</taxon>
        <taxon>Spermatophyta</taxon>
        <taxon>Magnoliopsida</taxon>
        <taxon>eudicotyledons</taxon>
        <taxon>Gunneridae</taxon>
        <taxon>Pentapetalae</taxon>
        <taxon>rosids</taxon>
        <taxon>malvids</taxon>
        <taxon>Brassicales</taxon>
        <taxon>Brassicaceae</taxon>
        <taxon>Thlaspideae</taxon>
        <taxon>Thlaspi</taxon>
    </lineage>
</organism>
<keyword evidence="2" id="KW-0472">Membrane</keyword>
<feature type="domain" description="BAP29/BAP31 transmembrane" evidence="4">
    <location>
        <begin position="1"/>
        <end position="120"/>
    </location>
</feature>
<protein>
    <recommendedName>
        <fullName evidence="7">Phorbol-ester/DAG-type domain-containing protein</fullName>
    </recommendedName>
</protein>
<feature type="transmembrane region" description="Helical" evidence="2">
    <location>
        <begin position="34"/>
        <end position="57"/>
    </location>
</feature>
<name>A0AAU9RDF3_THLAR</name>
<evidence type="ECO:0000256" key="2">
    <source>
        <dbReference type="SAM" id="Phobius"/>
    </source>
</evidence>
<feature type="domain" description="DC1" evidence="3">
    <location>
        <begin position="267"/>
        <end position="315"/>
    </location>
</feature>
<dbReference type="InterPro" id="IPR053192">
    <property type="entry name" value="Vacuole_Formation_Reg"/>
</dbReference>
<evidence type="ECO:0000259" key="3">
    <source>
        <dbReference type="Pfam" id="PF03107"/>
    </source>
</evidence>
<gene>
    <name evidence="5" type="ORF">TAV2_LOCUS1238</name>
</gene>
<dbReference type="SUPFAM" id="SSF57889">
    <property type="entry name" value="Cysteine-rich domain"/>
    <property type="match status" value="5"/>
</dbReference>
<dbReference type="InterPro" id="IPR004146">
    <property type="entry name" value="DC1"/>
</dbReference>
<keyword evidence="2" id="KW-0812">Transmembrane</keyword>
<dbReference type="PANTHER" id="PTHR32410">
    <property type="entry name" value="CYSTEINE/HISTIDINE-RICH C1 DOMAIN FAMILY PROTEIN"/>
    <property type="match status" value="1"/>
</dbReference>
<evidence type="ECO:0000256" key="1">
    <source>
        <dbReference type="ARBA" id="ARBA00022737"/>
    </source>
</evidence>
<evidence type="ECO:0000313" key="5">
    <source>
        <dbReference type="EMBL" id="CAH2036112.1"/>
    </source>
</evidence>
<dbReference type="AlphaFoldDB" id="A0AAU9RDF3"/>
<dbReference type="InterPro" id="IPR046349">
    <property type="entry name" value="C1-like_sf"/>
</dbReference>